<dbReference type="InterPro" id="IPR011747">
    <property type="entry name" value="CHP02241"/>
</dbReference>
<dbReference type="GO" id="GO:0005198">
    <property type="term" value="F:structural molecule activity"/>
    <property type="evidence" value="ECO:0007669"/>
    <property type="project" value="InterPro"/>
</dbReference>
<dbReference type="RefSeq" id="WP_090859684.1">
    <property type="nucleotide sequence ID" value="NZ_FMZM01000011.1"/>
</dbReference>
<sequence length="158" mass="17421">MADPATQMLGGDLPTAARFLFELDGVELGIFREIHGLQVTVGVEEFREGGQNGFSHRVPGRMTWPNVVFKRGITQSNALFDWLNKSSGEGFAASSNKLTRSTGAITALGGDGTRLRAWELIDVFPVRWKGPEFSVESRDALEEELEITHHGFRAKTQS</sequence>
<dbReference type="NCBIfam" id="TIGR02241">
    <property type="entry name" value="conserved hypothetical phage tail region protein"/>
    <property type="match status" value="1"/>
</dbReference>
<organism evidence="1 2">
    <name type="scientific">Nocardioides lianchengensis</name>
    <dbReference type="NCBI Taxonomy" id="1045774"/>
    <lineage>
        <taxon>Bacteria</taxon>
        <taxon>Bacillati</taxon>
        <taxon>Actinomycetota</taxon>
        <taxon>Actinomycetes</taxon>
        <taxon>Propionibacteriales</taxon>
        <taxon>Nocardioidaceae</taxon>
        <taxon>Nocardioides</taxon>
    </lineage>
</organism>
<evidence type="ECO:0000313" key="1">
    <source>
        <dbReference type="EMBL" id="SDD79577.1"/>
    </source>
</evidence>
<dbReference type="PANTHER" id="PTHR38009:SF1">
    <property type="entry name" value="CONSERVED HYPOTHETICAL PHAGE TAIL PROTEIN"/>
    <property type="match status" value="1"/>
</dbReference>
<dbReference type="OrthoDB" id="9799891at2"/>
<dbReference type="STRING" id="1045774.SAMN05421872_11114"/>
<dbReference type="PANTHER" id="PTHR38009">
    <property type="entry name" value="CONSERVED HYPOTHETICAL PHAGE TAIL PROTEIN"/>
    <property type="match status" value="1"/>
</dbReference>
<dbReference type="Proteomes" id="UP000199034">
    <property type="component" value="Unassembled WGS sequence"/>
</dbReference>
<evidence type="ECO:0000313" key="2">
    <source>
        <dbReference type="Proteomes" id="UP000199034"/>
    </source>
</evidence>
<proteinExistence type="predicted"/>
<keyword evidence="2" id="KW-1185">Reference proteome</keyword>
<dbReference type="Pfam" id="PF06841">
    <property type="entry name" value="Phage_T4_gp19"/>
    <property type="match status" value="1"/>
</dbReference>
<dbReference type="InterPro" id="IPR010667">
    <property type="entry name" value="Phage_T4_Gp19"/>
</dbReference>
<protein>
    <submittedName>
        <fullName evidence="1">Conserved hypothetical phage tail region protein</fullName>
    </submittedName>
</protein>
<dbReference type="AlphaFoldDB" id="A0A1G6XQD3"/>
<name>A0A1G6XQD3_9ACTN</name>
<dbReference type="EMBL" id="FMZM01000011">
    <property type="protein sequence ID" value="SDD79577.1"/>
    <property type="molecule type" value="Genomic_DNA"/>
</dbReference>
<gene>
    <name evidence="1" type="ORF">SAMN05421872_11114</name>
</gene>
<accession>A0A1G6XQD3</accession>
<reference evidence="1 2" key="1">
    <citation type="submission" date="2016-10" db="EMBL/GenBank/DDBJ databases">
        <authorList>
            <person name="de Groot N.N."/>
        </authorList>
    </citation>
    <scope>NUCLEOTIDE SEQUENCE [LARGE SCALE GENOMIC DNA]</scope>
    <source>
        <strain evidence="1 2">CGMCC 4.6858</strain>
    </source>
</reference>